<comment type="caution">
    <text evidence="1">The sequence shown here is derived from an EMBL/GenBank/DDBJ whole genome shotgun (WGS) entry which is preliminary data.</text>
</comment>
<protein>
    <submittedName>
        <fullName evidence="1">Uncharacterized protein</fullName>
    </submittedName>
</protein>
<evidence type="ECO:0000313" key="2">
    <source>
        <dbReference type="Proteomes" id="UP000805193"/>
    </source>
</evidence>
<dbReference type="EMBL" id="JABSTQ010008415">
    <property type="protein sequence ID" value="KAG0434534.1"/>
    <property type="molecule type" value="Genomic_DNA"/>
</dbReference>
<proteinExistence type="predicted"/>
<name>A0AC60QJ85_IXOPE</name>
<organism evidence="1 2">
    <name type="scientific">Ixodes persulcatus</name>
    <name type="common">Taiga tick</name>
    <dbReference type="NCBI Taxonomy" id="34615"/>
    <lineage>
        <taxon>Eukaryota</taxon>
        <taxon>Metazoa</taxon>
        <taxon>Ecdysozoa</taxon>
        <taxon>Arthropoda</taxon>
        <taxon>Chelicerata</taxon>
        <taxon>Arachnida</taxon>
        <taxon>Acari</taxon>
        <taxon>Parasitiformes</taxon>
        <taxon>Ixodida</taxon>
        <taxon>Ixodoidea</taxon>
        <taxon>Ixodidae</taxon>
        <taxon>Ixodinae</taxon>
        <taxon>Ixodes</taxon>
    </lineage>
</organism>
<sequence length="117" mass="12692">MNKLDVRPIPRHMHPQHDAERRKARAQALTKDHAEDEGAVHVDVARHGDHFVAAVVKACDGKLVTAASIKTQEVRVAEEVAIALAASLPTVTTVFSDSMTAIRNFMSGRVSSEAEGR</sequence>
<evidence type="ECO:0000313" key="1">
    <source>
        <dbReference type="EMBL" id="KAG0434534.1"/>
    </source>
</evidence>
<accession>A0AC60QJ85</accession>
<dbReference type="Proteomes" id="UP000805193">
    <property type="component" value="Unassembled WGS sequence"/>
</dbReference>
<gene>
    <name evidence="1" type="ORF">HPB47_019033</name>
</gene>
<keyword evidence="2" id="KW-1185">Reference proteome</keyword>
<reference evidence="1 2" key="1">
    <citation type="journal article" date="2020" name="Cell">
        <title>Large-Scale Comparative Analyses of Tick Genomes Elucidate Their Genetic Diversity and Vector Capacities.</title>
        <authorList>
            <consortium name="Tick Genome and Microbiome Consortium (TIGMIC)"/>
            <person name="Jia N."/>
            <person name="Wang J."/>
            <person name="Shi W."/>
            <person name="Du L."/>
            <person name="Sun Y."/>
            <person name="Zhan W."/>
            <person name="Jiang J.F."/>
            <person name="Wang Q."/>
            <person name="Zhang B."/>
            <person name="Ji P."/>
            <person name="Bell-Sakyi L."/>
            <person name="Cui X.M."/>
            <person name="Yuan T.T."/>
            <person name="Jiang B.G."/>
            <person name="Yang W.F."/>
            <person name="Lam T.T."/>
            <person name="Chang Q.C."/>
            <person name="Ding S.J."/>
            <person name="Wang X.J."/>
            <person name="Zhu J.G."/>
            <person name="Ruan X.D."/>
            <person name="Zhao L."/>
            <person name="Wei J.T."/>
            <person name="Ye R.Z."/>
            <person name="Que T.C."/>
            <person name="Du C.H."/>
            <person name="Zhou Y.H."/>
            <person name="Cheng J.X."/>
            <person name="Dai P.F."/>
            <person name="Guo W.B."/>
            <person name="Han X.H."/>
            <person name="Huang E.J."/>
            <person name="Li L.F."/>
            <person name="Wei W."/>
            <person name="Gao Y.C."/>
            <person name="Liu J.Z."/>
            <person name="Shao H.Z."/>
            <person name="Wang X."/>
            <person name="Wang C.C."/>
            <person name="Yang T.C."/>
            <person name="Huo Q.B."/>
            <person name="Li W."/>
            <person name="Chen H.Y."/>
            <person name="Chen S.E."/>
            <person name="Zhou L.G."/>
            <person name="Ni X.B."/>
            <person name="Tian J.H."/>
            <person name="Sheng Y."/>
            <person name="Liu T."/>
            <person name="Pan Y.S."/>
            <person name="Xia L.Y."/>
            <person name="Li J."/>
            <person name="Zhao F."/>
            <person name="Cao W.C."/>
        </authorList>
    </citation>
    <scope>NUCLEOTIDE SEQUENCE [LARGE SCALE GENOMIC DNA]</scope>
    <source>
        <strain evidence="1">Iper-2018</strain>
    </source>
</reference>